<reference evidence="8" key="1">
    <citation type="submission" date="2014-07" db="EMBL/GenBank/DDBJ databases">
        <authorList>
            <person name="Urmite Genomes Urmite Genomes"/>
        </authorList>
    </citation>
    <scope>NUCLEOTIDE SEQUENCE</scope>
    <source>
        <strain evidence="8">11W110_air</strain>
    </source>
</reference>
<keyword evidence="4 5" id="KW-0975">Bacterial flagellum</keyword>
<dbReference type="Pfam" id="PF07195">
    <property type="entry name" value="FliD_C"/>
    <property type="match status" value="1"/>
</dbReference>
<dbReference type="InterPro" id="IPR003481">
    <property type="entry name" value="FliD_N"/>
</dbReference>
<gene>
    <name evidence="8" type="ORF">BN1051_00055</name>
</gene>
<comment type="subcellular location">
    <subcellularLocation>
        <location evidence="5">Secreted</location>
    </subcellularLocation>
    <subcellularLocation>
        <location evidence="5">Bacterial flagellum</location>
    </subcellularLocation>
</comment>
<comment type="similarity">
    <text evidence="1 5">Belongs to the FliD family.</text>
</comment>
<evidence type="ECO:0000256" key="2">
    <source>
        <dbReference type="ARBA" id="ARBA00011255"/>
    </source>
</evidence>
<proteinExistence type="inferred from homology"/>
<dbReference type="Pfam" id="PF02465">
    <property type="entry name" value="FliD_N"/>
    <property type="match status" value="1"/>
</dbReference>
<evidence type="ECO:0000256" key="3">
    <source>
        <dbReference type="ARBA" id="ARBA00023054"/>
    </source>
</evidence>
<evidence type="ECO:0000313" key="8">
    <source>
        <dbReference type="EMBL" id="CEA06649.1"/>
    </source>
</evidence>
<organism evidence="8">
    <name type="scientific">Arthrobacter saudimassiliensis</name>
    <dbReference type="NCBI Taxonomy" id="1461584"/>
    <lineage>
        <taxon>Bacteria</taxon>
        <taxon>Bacillati</taxon>
        <taxon>Actinomycetota</taxon>
        <taxon>Actinomycetes</taxon>
        <taxon>Micrococcales</taxon>
        <taxon>Micrococcaceae</taxon>
        <taxon>Arthrobacter</taxon>
    </lineage>
</organism>
<dbReference type="GO" id="GO:0007155">
    <property type="term" value="P:cell adhesion"/>
    <property type="evidence" value="ECO:0007669"/>
    <property type="project" value="InterPro"/>
</dbReference>
<evidence type="ECO:0000256" key="1">
    <source>
        <dbReference type="ARBA" id="ARBA00009764"/>
    </source>
</evidence>
<dbReference type="InterPro" id="IPR040026">
    <property type="entry name" value="FliD"/>
</dbReference>
<dbReference type="GO" id="GO:0005576">
    <property type="term" value="C:extracellular region"/>
    <property type="evidence" value="ECO:0007669"/>
    <property type="project" value="UniProtKB-SubCell"/>
</dbReference>
<dbReference type="EMBL" id="LN483070">
    <property type="protein sequence ID" value="CEA06649.1"/>
    <property type="molecule type" value="Genomic_DNA"/>
</dbReference>
<dbReference type="GO" id="GO:0009421">
    <property type="term" value="C:bacterial-type flagellum filament cap"/>
    <property type="evidence" value="ECO:0007669"/>
    <property type="project" value="InterPro"/>
</dbReference>
<evidence type="ECO:0000256" key="5">
    <source>
        <dbReference type="RuleBase" id="RU362066"/>
    </source>
</evidence>
<keyword evidence="8" id="KW-0969">Cilium</keyword>
<evidence type="ECO:0000259" key="6">
    <source>
        <dbReference type="Pfam" id="PF02465"/>
    </source>
</evidence>
<protein>
    <recommendedName>
        <fullName evidence="5">Flagellar hook-associated protein 2</fullName>
        <shortName evidence="5">HAP2</shortName>
    </recommendedName>
    <alternativeName>
        <fullName evidence="5">Flagellar cap protein</fullName>
    </alternativeName>
</protein>
<feature type="domain" description="Flagellar hook-associated protein 2 N-terminal" evidence="6">
    <location>
        <begin position="10"/>
        <end position="105"/>
    </location>
</feature>
<dbReference type="AlphaFoldDB" id="A0A078MK87"/>
<evidence type="ECO:0000256" key="4">
    <source>
        <dbReference type="ARBA" id="ARBA00023143"/>
    </source>
</evidence>
<comment type="function">
    <text evidence="5">Required for morphogenesis and for the elongation of the flagellar filament by facilitating polymerization of the flagellin monomers at the tip of growing filament. Forms a capping structure, which prevents flagellin subunits (transported through the central channel of the flagellum) from leaking out without polymerization at the distal end.</text>
</comment>
<evidence type="ECO:0000259" key="7">
    <source>
        <dbReference type="Pfam" id="PF07195"/>
    </source>
</evidence>
<keyword evidence="8" id="KW-0966">Cell projection</keyword>
<feature type="domain" description="Flagellar hook-associated protein 2 C-terminal" evidence="7">
    <location>
        <begin position="200"/>
        <end position="425"/>
    </location>
</feature>
<comment type="subunit">
    <text evidence="2 5">Homopentamer.</text>
</comment>
<keyword evidence="3" id="KW-0175">Coiled coil</keyword>
<name>A0A078MK87_9MICC</name>
<keyword evidence="5" id="KW-0964">Secreted</keyword>
<dbReference type="PANTHER" id="PTHR30288:SF0">
    <property type="entry name" value="FLAGELLAR HOOK-ASSOCIATED PROTEIN 2"/>
    <property type="match status" value="1"/>
</dbReference>
<dbReference type="GO" id="GO:0009424">
    <property type="term" value="C:bacterial-type flagellum hook"/>
    <property type="evidence" value="ECO:0007669"/>
    <property type="project" value="UniProtKB-UniRule"/>
</dbReference>
<sequence length="445" mass="45944">MALGIDGLISGIDTTAMIKQLMEIEARPQVQLKDRAAGTRTMVSALQGLNTRIAALAEKAAGTAKPAGTDLYTAAVSSDKASATVTTGAAAGSLDFQVAQTARAQVSLSAALSAWPDGAALSISAAGDITTIDTANKSLDEVVSEVNKANLGVAAVKIAAGSVDGVQQFRIQFTATKTGTEGAFESSLDGTPLQELHAARDARITLWAGTPAAQDLTSSTNTFTGLMPGVDLTLAADAPAGTTATLAVSRDDAAISKVAQDLVASLAEAFDYINRNSAVTVTTTNGTSGATGGLFTGDSGVRDIKRLLMDAATGPLDGVSPSAIGIELTKYGTVEFNAEKFAEALAADPAKTQDMLRAVADRVAGAGTTASDKYDGLLTKRIQGQESTLRELTTQIEDWDRRLASRESTLKLVWTNLEVKLSQLQSQQDWLTGQLAALNTSGSKK</sequence>
<dbReference type="GO" id="GO:0071973">
    <property type="term" value="P:bacterial-type flagellum-dependent cell motility"/>
    <property type="evidence" value="ECO:0007669"/>
    <property type="project" value="TreeGrafter"/>
</dbReference>
<dbReference type="PANTHER" id="PTHR30288">
    <property type="entry name" value="FLAGELLAR CAP/ASSEMBLY PROTEIN FLID"/>
    <property type="match status" value="1"/>
</dbReference>
<keyword evidence="8" id="KW-0282">Flagellum</keyword>
<dbReference type="InterPro" id="IPR010809">
    <property type="entry name" value="FliD_C"/>
</dbReference>
<dbReference type="PATRIC" id="fig|1461584.3.peg.54"/>
<accession>A0A078MK87</accession>